<sequence length="114" mass="12673">MIDLFANSGWKDGLVTGNSFYLKKINELHNRLSQLQIVEQFHYISNPNSLIHWALTYVFILPSSFLRLSSSTFWAYSSFFYSKVCTACSYSVGSESCSFCGASGALGNSLADTL</sequence>
<accession>I9FGJ1</accession>
<proteinExistence type="predicted"/>
<dbReference type="HOGENOM" id="CLU_2116064_0_0_10"/>
<comment type="caution">
    <text evidence="1">The sequence shown here is derived from an EMBL/GenBank/DDBJ whole genome shotgun (WGS) entry which is preliminary data.</text>
</comment>
<reference evidence="1 2" key="1">
    <citation type="submission" date="2012-02" db="EMBL/GenBank/DDBJ databases">
        <title>The Genome Sequence of Bacteroides dorei CL02T12C06.</title>
        <authorList>
            <consortium name="The Broad Institute Genome Sequencing Platform"/>
            <person name="Earl A."/>
            <person name="Ward D."/>
            <person name="Feldgarden M."/>
            <person name="Gevers D."/>
            <person name="Zitomersky N.L."/>
            <person name="Coyne M.J."/>
            <person name="Comstock L.E."/>
            <person name="Young S.K."/>
            <person name="Zeng Q."/>
            <person name="Gargeya S."/>
            <person name="Fitzgerald M."/>
            <person name="Haas B."/>
            <person name="Abouelleil A."/>
            <person name="Alvarado L."/>
            <person name="Arachchi H.M."/>
            <person name="Berlin A."/>
            <person name="Chapman S.B."/>
            <person name="Gearin G."/>
            <person name="Goldberg J."/>
            <person name="Griggs A."/>
            <person name="Gujja S."/>
            <person name="Hansen M."/>
            <person name="Heiman D."/>
            <person name="Howarth C."/>
            <person name="Larimer J."/>
            <person name="Lui A."/>
            <person name="MacDonald P.J.P."/>
            <person name="McCowen C."/>
            <person name="Montmayeur A."/>
            <person name="Murphy C."/>
            <person name="Neiman D."/>
            <person name="Pearson M."/>
            <person name="Priest M."/>
            <person name="Roberts A."/>
            <person name="Saif S."/>
            <person name="Shea T."/>
            <person name="Sisk P."/>
            <person name="Stolte C."/>
            <person name="Sykes S."/>
            <person name="Wortman J."/>
            <person name="Nusbaum C."/>
            <person name="Birren B."/>
        </authorList>
    </citation>
    <scope>NUCLEOTIDE SEQUENCE [LARGE SCALE GENOMIC DNA]</scope>
    <source>
        <strain evidence="1 2">CL02T12C06</strain>
    </source>
</reference>
<dbReference type="AlphaFoldDB" id="I9FGJ1"/>
<dbReference type="Proteomes" id="UP000005974">
    <property type="component" value="Unassembled WGS sequence"/>
</dbReference>
<gene>
    <name evidence="1" type="ORF">HMPREF1064_03012</name>
</gene>
<keyword evidence="2" id="KW-1185">Reference proteome</keyword>
<name>I9FGJ1_9BACT</name>
<evidence type="ECO:0000313" key="1">
    <source>
        <dbReference type="EMBL" id="EIY32469.1"/>
    </source>
</evidence>
<evidence type="ECO:0000313" key="2">
    <source>
        <dbReference type="Proteomes" id="UP000005974"/>
    </source>
</evidence>
<dbReference type="EMBL" id="AGXJ01000051">
    <property type="protein sequence ID" value="EIY32469.1"/>
    <property type="molecule type" value="Genomic_DNA"/>
</dbReference>
<protein>
    <submittedName>
        <fullName evidence="1">Uncharacterized protein</fullName>
    </submittedName>
</protein>
<organism evidence="1 2">
    <name type="scientific">Phocaeicola dorei CL02T12C06</name>
    <dbReference type="NCBI Taxonomy" id="997876"/>
    <lineage>
        <taxon>Bacteria</taxon>
        <taxon>Pseudomonadati</taxon>
        <taxon>Bacteroidota</taxon>
        <taxon>Bacteroidia</taxon>
        <taxon>Bacteroidales</taxon>
        <taxon>Bacteroidaceae</taxon>
        <taxon>Phocaeicola</taxon>
    </lineage>
</organism>